<feature type="transmembrane region" description="Helical" evidence="7">
    <location>
        <begin position="266"/>
        <end position="290"/>
    </location>
</feature>
<protein>
    <submittedName>
        <fullName evidence="10">ABC transporter permease</fullName>
    </submittedName>
</protein>
<dbReference type="Pfam" id="PF12704">
    <property type="entry name" value="MacB_PCD"/>
    <property type="match status" value="1"/>
</dbReference>
<evidence type="ECO:0000256" key="3">
    <source>
        <dbReference type="ARBA" id="ARBA00022475"/>
    </source>
</evidence>
<accession>A0A316TSR6</accession>
<comment type="caution">
    <text evidence="10">The sequence shown here is derived from an EMBL/GenBank/DDBJ whole genome shotgun (WGS) entry which is preliminary data.</text>
</comment>
<dbReference type="InterPro" id="IPR025857">
    <property type="entry name" value="MacB_PCD"/>
</dbReference>
<evidence type="ECO:0000256" key="1">
    <source>
        <dbReference type="ARBA" id="ARBA00004651"/>
    </source>
</evidence>
<evidence type="ECO:0000256" key="5">
    <source>
        <dbReference type="ARBA" id="ARBA00022989"/>
    </source>
</evidence>
<dbReference type="GO" id="GO:0098797">
    <property type="term" value="C:plasma membrane protein complex"/>
    <property type="evidence" value="ECO:0007669"/>
    <property type="project" value="TreeGrafter"/>
</dbReference>
<sequence>MKLILSISWRNIWRHPARSGVLLGAIIAGIWAGMTLSALTNGMIDQRFANMIQEDLTHLQVHQPQFLTEREPAMYMPNADSILKYLQNDTRVESAAARTLVDGMIQSSLTTSGVSVRGVDPVREPETTTFHENLIYGNYLDSDVRNPILLGKRLAEKLNVQIGNRIVLTFQDVNSELSSAAFTISGIFRTNSGPQDERVVFVRSDDLSSILAGQQIYHEIAVMLQNEEMSNEVASDLNNRFDGISAETWYELSPELRYLNDFGNTMTVYIMIVIMLALAFGILNTMLMAIFERMRELGMLMAVGMSKTRIFSMIMTESVVLTFLAAAAGMVLGYVSINMMSENGLDLSAVGGDSLAEFGYDSVIYPFVTGADIVNTAIIVILTALLAAVYPAIKALSLNPGEVVRE</sequence>
<name>A0A316TSR6_9BACT</name>
<dbReference type="OrthoDB" id="1451596at2"/>
<feature type="transmembrane region" description="Helical" evidence="7">
    <location>
        <begin position="363"/>
        <end position="390"/>
    </location>
</feature>
<dbReference type="PANTHER" id="PTHR30489">
    <property type="entry name" value="LIPOPROTEIN-RELEASING SYSTEM TRANSMEMBRANE PROTEIN LOLE"/>
    <property type="match status" value="1"/>
</dbReference>
<keyword evidence="5 7" id="KW-1133">Transmembrane helix</keyword>
<keyword evidence="3" id="KW-1003">Cell membrane</keyword>
<dbReference type="InterPro" id="IPR051447">
    <property type="entry name" value="Lipoprotein-release_system"/>
</dbReference>
<feature type="transmembrane region" description="Helical" evidence="7">
    <location>
        <begin position="21"/>
        <end position="44"/>
    </location>
</feature>
<dbReference type="GO" id="GO:0044874">
    <property type="term" value="P:lipoprotein localization to outer membrane"/>
    <property type="evidence" value="ECO:0007669"/>
    <property type="project" value="TreeGrafter"/>
</dbReference>
<keyword evidence="4 7" id="KW-0812">Transmembrane</keyword>
<evidence type="ECO:0000259" key="9">
    <source>
        <dbReference type="Pfam" id="PF12704"/>
    </source>
</evidence>
<evidence type="ECO:0000256" key="7">
    <source>
        <dbReference type="SAM" id="Phobius"/>
    </source>
</evidence>
<feature type="transmembrane region" description="Helical" evidence="7">
    <location>
        <begin position="310"/>
        <end position="337"/>
    </location>
</feature>
<evidence type="ECO:0000259" key="8">
    <source>
        <dbReference type="Pfam" id="PF02687"/>
    </source>
</evidence>
<keyword evidence="11" id="KW-1185">Reference proteome</keyword>
<comment type="subcellular location">
    <subcellularLocation>
        <location evidence="1">Cell membrane</location>
        <topology evidence="1">Multi-pass membrane protein</topology>
    </subcellularLocation>
</comment>
<dbReference type="InterPro" id="IPR003838">
    <property type="entry name" value="ABC3_permease_C"/>
</dbReference>
<gene>
    <name evidence="10" type="ORF">DDZ15_01155</name>
</gene>
<dbReference type="Proteomes" id="UP000245533">
    <property type="component" value="Unassembled WGS sequence"/>
</dbReference>
<dbReference type="PANTHER" id="PTHR30489:SF0">
    <property type="entry name" value="LIPOPROTEIN-RELEASING SYSTEM TRANSMEMBRANE PROTEIN LOLE"/>
    <property type="match status" value="1"/>
</dbReference>
<keyword evidence="6 7" id="KW-0472">Membrane</keyword>
<evidence type="ECO:0000256" key="6">
    <source>
        <dbReference type="ARBA" id="ARBA00023136"/>
    </source>
</evidence>
<feature type="domain" description="ABC3 transporter permease C-terminal" evidence="8">
    <location>
        <begin position="270"/>
        <end position="400"/>
    </location>
</feature>
<dbReference type="EMBL" id="QGGB01000002">
    <property type="protein sequence ID" value="PWN07663.1"/>
    <property type="molecule type" value="Genomic_DNA"/>
</dbReference>
<feature type="domain" description="MacB-like periplasmic core" evidence="9">
    <location>
        <begin position="23"/>
        <end position="238"/>
    </location>
</feature>
<reference evidence="10 11" key="1">
    <citation type="submission" date="2018-05" db="EMBL/GenBank/DDBJ databases">
        <title>Rhodohalobacter halophilus gen. nov., sp. nov., a moderately halophilic member of the family Balneolaceae.</title>
        <authorList>
            <person name="Liu Z.-W."/>
        </authorList>
    </citation>
    <scope>NUCLEOTIDE SEQUENCE [LARGE SCALE GENOMIC DNA]</scope>
    <source>
        <strain evidence="10 11">8A47</strain>
    </source>
</reference>
<evidence type="ECO:0000256" key="2">
    <source>
        <dbReference type="ARBA" id="ARBA00005236"/>
    </source>
</evidence>
<dbReference type="Pfam" id="PF02687">
    <property type="entry name" value="FtsX"/>
    <property type="match status" value="1"/>
</dbReference>
<proteinExistence type="inferred from homology"/>
<evidence type="ECO:0000313" key="10">
    <source>
        <dbReference type="EMBL" id="PWN07663.1"/>
    </source>
</evidence>
<comment type="similarity">
    <text evidence="2">Belongs to the ABC-4 integral membrane protein family. LolC/E subfamily.</text>
</comment>
<evidence type="ECO:0000256" key="4">
    <source>
        <dbReference type="ARBA" id="ARBA00022692"/>
    </source>
</evidence>
<evidence type="ECO:0000313" key="11">
    <source>
        <dbReference type="Proteomes" id="UP000245533"/>
    </source>
</evidence>
<dbReference type="AlphaFoldDB" id="A0A316TSR6"/>
<organism evidence="10 11">
    <name type="scientific">Rhodohalobacter mucosus</name>
    <dbReference type="NCBI Taxonomy" id="2079485"/>
    <lineage>
        <taxon>Bacteria</taxon>
        <taxon>Pseudomonadati</taxon>
        <taxon>Balneolota</taxon>
        <taxon>Balneolia</taxon>
        <taxon>Balneolales</taxon>
        <taxon>Balneolaceae</taxon>
        <taxon>Rhodohalobacter</taxon>
    </lineage>
</organism>
<dbReference type="RefSeq" id="WP_109644029.1">
    <property type="nucleotide sequence ID" value="NZ_QGGB01000002.1"/>
</dbReference>